<evidence type="ECO:0000313" key="2">
    <source>
        <dbReference type="EMBL" id="KAG5954137.1"/>
    </source>
</evidence>
<evidence type="ECO:0000256" key="1">
    <source>
        <dbReference type="SAM" id="MobiDB-lite"/>
    </source>
</evidence>
<organism evidence="3 5">
    <name type="scientific">Claviceps arundinis</name>
    <dbReference type="NCBI Taxonomy" id="1623583"/>
    <lineage>
        <taxon>Eukaryota</taxon>
        <taxon>Fungi</taxon>
        <taxon>Dikarya</taxon>
        <taxon>Ascomycota</taxon>
        <taxon>Pezizomycotina</taxon>
        <taxon>Sordariomycetes</taxon>
        <taxon>Hypocreomycetidae</taxon>
        <taxon>Hypocreales</taxon>
        <taxon>Clavicipitaceae</taxon>
        <taxon>Claviceps</taxon>
    </lineage>
</organism>
<gene>
    <name evidence="3" type="ORF">E4U56_002128</name>
    <name evidence="2" type="ORF">E4U57_004792</name>
</gene>
<feature type="region of interest" description="Disordered" evidence="1">
    <location>
        <begin position="57"/>
        <end position="82"/>
    </location>
</feature>
<comment type="caution">
    <text evidence="3">The sequence shown here is derived from an EMBL/GenBank/DDBJ whole genome shotgun (WGS) entry which is preliminary data.</text>
</comment>
<dbReference type="AlphaFoldDB" id="A0A9P7SPQ5"/>
<dbReference type="Proteomes" id="UP000784919">
    <property type="component" value="Unassembled WGS sequence"/>
</dbReference>
<evidence type="ECO:0000313" key="4">
    <source>
        <dbReference type="Proteomes" id="UP000742024"/>
    </source>
</evidence>
<dbReference type="EMBL" id="SRPR01000365">
    <property type="protein sequence ID" value="KAG5954137.1"/>
    <property type="molecule type" value="Genomic_DNA"/>
</dbReference>
<dbReference type="EMBL" id="SRPS01000166">
    <property type="protein sequence ID" value="KAG5964648.1"/>
    <property type="molecule type" value="Genomic_DNA"/>
</dbReference>
<proteinExistence type="predicted"/>
<evidence type="ECO:0000313" key="5">
    <source>
        <dbReference type="Proteomes" id="UP000784919"/>
    </source>
</evidence>
<protein>
    <submittedName>
        <fullName evidence="3">Uncharacterized protein</fullName>
    </submittedName>
</protein>
<keyword evidence="4" id="KW-1185">Reference proteome</keyword>
<reference evidence="3 4" key="1">
    <citation type="journal article" date="2020" name="bioRxiv">
        <title>Whole genome comparisons of ergot fungi reveals the divergence and evolution of species within the genus Claviceps are the result of varying mechanisms driving genome evolution and host range expansion.</title>
        <authorList>
            <person name="Wyka S.A."/>
            <person name="Mondo S.J."/>
            <person name="Liu M."/>
            <person name="Dettman J."/>
            <person name="Nalam V."/>
            <person name="Broders K.D."/>
        </authorList>
    </citation>
    <scope>NUCLEOTIDE SEQUENCE</scope>
    <source>
        <strain evidence="3">CCC 1102</strain>
        <strain evidence="2 4">LM583</strain>
    </source>
</reference>
<sequence>MNDQTLIHASRWWVQAGAEIFIVLRSHVETNHLHLPPPPKQLFSRVSPDRRVATMQAASHVGGRGVDCRSSQFPPEDAGPQDEYQITSANVSGYPSGSTDMLFEFLKSTELGMSKAGMVNSQ</sequence>
<evidence type="ECO:0000313" key="3">
    <source>
        <dbReference type="EMBL" id="KAG5964648.1"/>
    </source>
</evidence>
<accession>A0A9P7SPQ5</accession>
<name>A0A9P7SPQ5_9HYPO</name>
<dbReference type="Proteomes" id="UP000742024">
    <property type="component" value="Unassembled WGS sequence"/>
</dbReference>